<accession>A0A327NKG8</accession>
<dbReference type="Proteomes" id="UP000249016">
    <property type="component" value="Unassembled WGS sequence"/>
</dbReference>
<evidence type="ECO:0000259" key="1">
    <source>
        <dbReference type="Pfam" id="PF00535"/>
    </source>
</evidence>
<dbReference type="InterPro" id="IPR029044">
    <property type="entry name" value="Nucleotide-diphossugar_trans"/>
</dbReference>
<reference evidence="2 3" key="1">
    <citation type="submission" date="2018-06" db="EMBL/GenBank/DDBJ databases">
        <title>Spirosoma sp. HMF3257 Genome sequencing and assembly.</title>
        <authorList>
            <person name="Kang H."/>
            <person name="Cha I."/>
            <person name="Kim H."/>
            <person name="Kang J."/>
            <person name="Joh K."/>
        </authorList>
    </citation>
    <scope>NUCLEOTIDE SEQUENCE [LARGE SCALE GENOMIC DNA]</scope>
    <source>
        <strain evidence="2 3">HMF3257</strain>
    </source>
</reference>
<dbReference type="RefSeq" id="WP_111343540.1">
    <property type="nucleotide sequence ID" value="NZ_QLII01000001.1"/>
</dbReference>
<dbReference type="Gene3D" id="3.90.550.10">
    <property type="entry name" value="Spore Coat Polysaccharide Biosynthesis Protein SpsA, Chain A"/>
    <property type="match status" value="1"/>
</dbReference>
<dbReference type="Pfam" id="PF00535">
    <property type="entry name" value="Glycos_transf_2"/>
    <property type="match status" value="1"/>
</dbReference>
<dbReference type="PANTHER" id="PTHR22916:SF3">
    <property type="entry name" value="UDP-GLCNAC:BETAGAL BETA-1,3-N-ACETYLGLUCOSAMINYLTRANSFERASE-LIKE PROTEIN 1"/>
    <property type="match status" value="1"/>
</dbReference>
<dbReference type="EMBL" id="QLII01000001">
    <property type="protein sequence ID" value="RAI75285.1"/>
    <property type="molecule type" value="Genomic_DNA"/>
</dbReference>
<evidence type="ECO:0000313" key="3">
    <source>
        <dbReference type="Proteomes" id="UP000249016"/>
    </source>
</evidence>
<proteinExistence type="predicted"/>
<name>A0A327NKG8_9BACT</name>
<dbReference type="InterPro" id="IPR001173">
    <property type="entry name" value="Glyco_trans_2-like"/>
</dbReference>
<protein>
    <submittedName>
        <fullName evidence="2">Glycosyltransferase family 2 protein</fullName>
    </submittedName>
</protein>
<dbReference type="CDD" id="cd00761">
    <property type="entry name" value="Glyco_tranf_GTA_type"/>
    <property type="match status" value="1"/>
</dbReference>
<keyword evidence="3" id="KW-1185">Reference proteome</keyword>
<evidence type="ECO:0000313" key="2">
    <source>
        <dbReference type="EMBL" id="RAI75285.1"/>
    </source>
</evidence>
<keyword evidence="2" id="KW-0808">Transferase</keyword>
<dbReference type="SUPFAM" id="SSF53448">
    <property type="entry name" value="Nucleotide-diphospho-sugar transferases"/>
    <property type="match status" value="1"/>
</dbReference>
<comment type="caution">
    <text evidence="2">The sequence shown here is derived from an EMBL/GenBank/DDBJ whole genome shotgun (WGS) entry which is preliminary data.</text>
</comment>
<dbReference type="OrthoDB" id="9815829at2"/>
<dbReference type="AlphaFoldDB" id="A0A327NKG8"/>
<dbReference type="PANTHER" id="PTHR22916">
    <property type="entry name" value="GLYCOSYLTRANSFERASE"/>
    <property type="match status" value="1"/>
</dbReference>
<sequence>MIQPLVSVIMPVYNAERFVAEAIESVLKQGIEAIEIICIDDGSTDQSAAIVQSFGSVVRYYRQENQGPAAARNKAFSYIRSPFVTFLDNDDLFPSNKLTQQLALFDQNPALDVVFGKTQYVFLDGSNPERFHFPDQTQTVWNILLGAGLFRTEVFRRIGLFNEALKIGEDLDWYNRAKEQGVTIQTTDDVMLLYRHHGNNYTRDQELVKSTLLKAIKYSLDRRRNEAGVRQLPQFADFRQSTNADTQ</sequence>
<dbReference type="GO" id="GO:0016758">
    <property type="term" value="F:hexosyltransferase activity"/>
    <property type="evidence" value="ECO:0007669"/>
    <property type="project" value="UniProtKB-ARBA"/>
</dbReference>
<feature type="domain" description="Glycosyltransferase 2-like" evidence="1">
    <location>
        <begin position="7"/>
        <end position="130"/>
    </location>
</feature>
<organism evidence="2 3">
    <name type="scientific">Spirosoma telluris</name>
    <dbReference type="NCBI Taxonomy" id="2183553"/>
    <lineage>
        <taxon>Bacteria</taxon>
        <taxon>Pseudomonadati</taxon>
        <taxon>Bacteroidota</taxon>
        <taxon>Cytophagia</taxon>
        <taxon>Cytophagales</taxon>
        <taxon>Cytophagaceae</taxon>
        <taxon>Spirosoma</taxon>
    </lineage>
</organism>
<gene>
    <name evidence="2" type="ORF">HMF3257_15835</name>
</gene>